<organism evidence="4 5">
    <name type="scientific">Halovenus salina</name>
    <dbReference type="NCBI Taxonomy" id="1510225"/>
    <lineage>
        <taxon>Archaea</taxon>
        <taxon>Methanobacteriati</taxon>
        <taxon>Methanobacteriota</taxon>
        <taxon>Stenosarchaea group</taxon>
        <taxon>Halobacteria</taxon>
        <taxon>Halobacteriales</taxon>
        <taxon>Haloarculaceae</taxon>
        <taxon>Halovenus</taxon>
    </lineage>
</organism>
<dbReference type="PANTHER" id="PTHR34236">
    <property type="entry name" value="DIMETHYL SULFOXIDE REDUCTASE TRANSCRIPTIONAL ACTIVATOR"/>
    <property type="match status" value="1"/>
</dbReference>
<dbReference type="GeneID" id="76631583"/>
<dbReference type="Proteomes" id="UP001596445">
    <property type="component" value="Unassembled WGS sequence"/>
</dbReference>
<dbReference type="EMBL" id="JBHSZI010000001">
    <property type="protein sequence ID" value="MFC7059420.1"/>
    <property type="molecule type" value="Genomic_DNA"/>
</dbReference>
<name>A0ABD5W1I1_9EURY</name>
<dbReference type="AlphaFoldDB" id="A0ABD5W1I1"/>
<dbReference type="InterPro" id="IPR007050">
    <property type="entry name" value="HTH_bacterioopsin"/>
</dbReference>
<dbReference type="Pfam" id="PF04967">
    <property type="entry name" value="HTH_10"/>
    <property type="match status" value="1"/>
</dbReference>
<dbReference type="PANTHER" id="PTHR34236:SF1">
    <property type="entry name" value="DIMETHYL SULFOXIDE REDUCTASE TRANSCRIPTIONAL ACTIVATOR"/>
    <property type="match status" value="1"/>
</dbReference>
<protein>
    <submittedName>
        <fullName evidence="4">Helix-turn-helix domain-containing protein</fullName>
    </submittedName>
</protein>
<dbReference type="RefSeq" id="WP_267162198.1">
    <property type="nucleotide sequence ID" value="NZ_CP112972.1"/>
</dbReference>
<evidence type="ECO:0000313" key="5">
    <source>
        <dbReference type="Proteomes" id="UP001596445"/>
    </source>
</evidence>
<evidence type="ECO:0000256" key="2">
    <source>
        <dbReference type="ARBA" id="ARBA00023163"/>
    </source>
</evidence>
<evidence type="ECO:0000313" key="4">
    <source>
        <dbReference type="EMBL" id="MFC7059420.1"/>
    </source>
</evidence>
<sequence length="220" mass="25056">MIQPTVSLDGRILGPTREEWPDRRIEIVDWVNNAPDKFEVHIEVATDRPETFTDLLDWDDTVCDYEHFGAVAGRHRYIVEYTPTLPDIRAHNSVVDNGGIPHRCYTLDDGSWMVELSFTDRHSFGLFRDRCDEIGLPISLQRLQTVQNPDRGEYGLTDRQQTALKTALDAGYFDYPQEATQKEVASQLNISRQAASELLHKGLWQVLTETVGAYADSDSE</sequence>
<feature type="domain" description="HTH bat-type" evidence="3">
    <location>
        <begin position="156"/>
        <end position="201"/>
    </location>
</feature>
<keyword evidence="1" id="KW-0805">Transcription regulation</keyword>
<evidence type="ECO:0000256" key="1">
    <source>
        <dbReference type="ARBA" id="ARBA00023015"/>
    </source>
</evidence>
<comment type="caution">
    <text evidence="4">The sequence shown here is derived from an EMBL/GenBank/DDBJ whole genome shotgun (WGS) entry which is preliminary data.</text>
</comment>
<gene>
    <name evidence="4" type="ORF">ACFQQG_16135</name>
</gene>
<proteinExistence type="predicted"/>
<accession>A0ABD5W1I1</accession>
<reference evidence="4 5" key="1">
    <citation type="journal article" date="2019" name="Int. J. Syst. Evol. Microbiol.">
        <title>The Global Catalogue of Microorganisms (GCM) 10K type strain sequencing project: providing services to taxonomists for standard genome sequencing and annotation.</title>
        <authorList>
            <consortium name="The Broad Institute Genomics Platform"/>
            <consortium name="The Broad Institute Genome Sequencing Center for Infectious Disease"/>
            <person name="Wu L."/>
            <person name="Ma J."/>
        </authorList>
    </citation>
    <scope>NUCLEOTIDE SEQUENCE [LARGE SCALE GENOMIC DNA]</scope>
    <source>
        <strain evidence="4 5">JCM 30072</strain>
    </source>
</reference>
<keyword evidence="2" id="KW-0804">Transcription</keyword>
<evidence type="ECO:0000259" key="3">
    <source>
        <dbReference type="Pfam" id="PF04967"/>
    </source>
</evidence>
<keyword evidence="5" id="KW-1185">Reference proteome</keyword>